<name>A0A9D1DYJ7_9FIRM</name>
<gene>
    <name evidence="2" type="ORF">IAB37_07160</name>
</gene>
<reference evidence="2" key="2">
    <citation type="journal article" date="2021" name="PeerJ">
        <title>Extensive microbial diversity within the chicken gut microbiome revealed by metagenomics and culture.</title>
        <authorList>
            <person name="Gilroy R."/>
            <person name="Ravi A."/>
            <person name="Getino M."/>
            <person name="Pursley I."/>
            <person name="Horton D.L."/>
            <person name="Alikhan N.F."/>
            <person name="Baker D."/>
            <person name="Gharbi K."/>
            <person name="Hall N."/>
            <person name="Watson M."/>
            <person name="Adriaenssens E.M."/>
            <person name="Foster-Nyarko E."/>
            <person name="Jarju S."/>
            <person name="Secka A."/>
            <person name="Antonio M."/>
            <person name="Oren A."/>
            <person name="Chaudhuri R.R."/>
            <person name="La Ragione R."/>
            <person name="Hildebrand F."/>
            <person name="Pallen M.J."/>
        </authorList>
    </citation>
    <scope>NUCLEOTIDE SEQUENCE</scope>
    <source>
        <strain evidence="2">CHK189-12415</strain>
    </source>
</reference>
<sequence>MKKRILALALAGTTAFSVFGAAMSANAANVYWGGTSSHIGAYDGAYYQSYTPAGDITWGSTTTKQETVTLDNTFYTLPSAEKDEDGNYVEGTTIYMRPSAYADAVSKDSQIASVVTELNTRDDGVTYYEDVAEFAKYNDYDVVTTEEGNKIFTKGDVRYVIAESRSNPGRYGIFIYEDEEGNTEWDDAAQTAWKSASGTFYIPESYYDETSLDGVEVYDLNGVVDHYEANHRNEYFFIDTTGEENDATNGTITNLDRHPKSAGQAVVVKADPTDVNGIYTTSGATTLDAVDPTDIDAVLEETVYPSGVVYLYDYYDNIPSTIDADEFAEAWADGTVAKLLSKANDNKSNGTISPVTSYRGRGVREEVMYEWE</sequence>
<dbReference type="EMBL" id="DVHA01000228">
    <property type="protein sequence ID" value="HIR61333.1"/>
    <property type="molecule type" value="Genomic_DNA"/>
</dbReference>
<reference evidence="2" key="1">
    <citation type="submission" date="2020-10" db="EMBL/GenBank/DDBJ databases">
        <authorList>
            <person name="Gilroy R."/>
        </authorList>
    </citation>
    <scope>NUCLEOTIDE SEQUENCE</scope>
    <source>
        <strain evidence="2">CHK189-12415</strain>
    </source>
</reference>
<evidence type="ECO:0000256" key="1">
    <source>
        <dbReference type="SAM" id="SignalP"/>
    </source>
</evidence>
<dbReference type="Proteomes" id="UP000824241">
    <property type="component" value="Unassembled WGS sequence"/>
</dbReference>
<keyword evidence="1" id="KW-0732">Signal</keyword>
<protein>
    <submittedName>
        <fullName evidence="2">Uncharacterized protein</fullName>
    </submittedName>
</protein>
<evidence type="ECO:0000313" key="2">
    <source>
        <dbReference type="EMBL" id="HIR61333.1"/>
    </source>
</evidence>
<proteinExistence type="predicted"/>
<evidence type="ECO:0000313" key="3">
    <source>
        <dbReference type="Proteomes" id="UP000824241"/>
    </source>
</evidence>
<dbReference type="AlphaFoldDB" id="A0A9D1DYJ7"/>
<comment type="caution">
    <text evidence="2">The sequence shown here is derived from an EMBL/GenBank/DDBJ whole genome shotgun (WGS) entry which is preliminary data.</text>
</comment>
<feature type="chain" id="PRO_5039030410" evidence="1">
    <location>
        <begin position="28"/>
        <end position="372"/>
    </location>
</feature>
<feature type="signal peptide" evidence="1">
    <location>
        <begin position="1"/>
        <end position="27"/>
    </location>
</feature>
<organism evidence="2 3">
    <name type="scientific">Candidatus Faecivivens stercoravium</name>
    <dbReference type="NCBI Taxonomy" id="2840803"/>
    <lineage>
        <taxon>Bacteria</taxon>
        <taxon>Bacillati</taxon>
        <taxon>Bacillota</taxon>
        <taxon>Clostridia</taxon>
        <taxon>Eubacteriales</taxon>
        <taxon>Oscillospiraceae</taxon>
        <taxon>Oscillospiraceae incertae sedis</taxon>
        <taxon>Candidatus Faecivivens</taxon>
    </lineage>
</organism>
<feature type="non-terminal residue" evidence="2">
    <location>
        <position position="372"/>
    </location>
</feature>
<accession>A0A9D1DYJ7</accession>